<dbReference type="CDD" id="cd01785">
    <property type="entry name" value="RA_PDZ-GEF1"/>
    <property type="match status" value="1"/>
</dbReference>
<dbReference type="SUPFAM" id="SSF50156">
    <property type="entry name" value="PDZ domain-like"/>
    <property type="match status" value="1"/>
</dbReference>
<feature type="compositionally biased region" description="Low complexity" evidence="3">
    <location>
        <begin position="1175"/>
        <end position="1198"/>
    </location>
</feature>
<dbReference type="InterPro" id="IPR000595">
    <property type="entry name" value="cNMP-bd_dom"/>
</dbReference>
<dbReference type="GeneID" id="136071926"/>
<dbReference type="InterPro" id="IPR014710">
    <property type="entry name" value="RmlC-like_jellyroll"/>
</dbReference>
<keyword evidence="1 2" id="KW-0344">Guanine-nucleotide releasing factor</keyword>
<organism evidence="9 10">
    <name type="scientific">Hydra vulgaris</name>
    <name type="common">Hydra</name>
    <name type="synonym">Hydra attenuata</name>
    <dbReference type="NCBI Taxonomy" id="6087"/>
    <lineage>
        <taxon>Eukaryota</taxon>
        <taxon>Metazoa</taxon>
        <taxon>Cnidaria</taxon>
        <taxon>Hydrozoa</taxon>
        <taxon>Hydroidolina</taxon>
        <taxon>Anthoathecata</taxon>
        <taxon>Aplanulata</taxon>
        <taxon>Hydridae</taxon>
        <taxon>Hydra</taxon>
    </lineage>
</organism>
<feature type="domain" description="Ras-associating" evidence="7">
    <location>
        <begin position="729"/>
        <end position="816"/>
    </location>
</feature>
<dbReference type="SUPFAM" id="SSF51206">
    <property type="entry name" value="cAMP-binding domain-like"/>
    <property type="match status" value="2"/>
</dbReference>
<dbReference type="SMART" id="SM00229">
    <property type="entry name" value="RasGEFN"/>
    <property type="match status" value="1"/>
</dbReference>
<evidence type="ECO:0000259" key="8">
    <source>
        <dbReference type="PROSITE" id="PS50212"/>
    </source>
</evidence>
<dbReference type="PROSITE" id="PS50009">
    <property type="entry name" value="RASGEF_CAT"/>
    <property type="match status" value="1"/>
</dbReference>
<sequence length="1241" mass="141743">MELDLATQFRQVLLIPKDRRSNAHIDMIYTQLREIQVVSQLPESVIRLMALHSRYEVHESNEKLYCEGDVAQCWYILLSGSVFIERIDKMYLPGESFGQKTKSGRRESDCFILEQSEMIVIDYHIEDQTLNRRSRPMSFDPTMEYYRDDRGSSADMQQSKEVFNKSEHQSSTNKPVNQWISSSVENLDDSDFDLSGIKESNDVNMDSDDEILPNESAAVRDIVRDCLEKEPGERTENDINILMDFMQRLPAFNKLTHNIKVEMCKVMVFAVVDEAGAIVMSDGEEMDSWSVILNGSVEILYEDQPPKTLHLGDSFGVKTTQEQMFHKGVMKTRVDDCQFVCIAQNEYWRIFSHGEASCRKVEEEGEVVMVTEHRVQDGGSRQGQVVIKGTPERLLDHLMEDHSVIDPTYVEDFLLTYVVFFNKSHDIASKLLKWFERPQLKDKVTRVMLLWVNNHFSDFEGDVFMESCLERFEYLLDAKKMLGQLRLLNMACSAKSKPRIINLQRLSKETHLDFSICGGREKGFPIFVSKVNYDSKAAELGLKRGDQIIEVNAQALDQFSCSKAIDFLMSNAHLCLTVKTNTIGFKEVTQPTAKKTQSSHGSLDETVLSQQLGALDLRVSNNKLGTSTISRSSSDVNNVKGNKKAKNFSDMTDSLTSISGSSTLPKNSKLKRAMLKFSFMPRSPSERELNKLDYQDSTQPFTRSFTKPSQDSHNQTNTDDNHSTDDEYEDTVIKVYRSDHTSKFFILRKDTIAKQVVISALEAFGITDYASKSYFLCEVTVTEDGLIKQKRLPEKTSNLASRISLNSRYYIKASISEGPISDEVAQEIAREANFNLLQLTPLDVAKELTLQDFDLFRNVDSREYIYNLFESNNERKSKNLRCVEQTTNTEMFWVISEICQESNIAKRVKLLKYYIKVAKYCKDFKNYNSMYAVISGLANTAISRLKHTWEKLPQKHEDMFQDLLDLMDPSRNMSKYRNMFTGEQCYPPIIPWFPIVKKDMTFLHLGNDTHVDGLVNFEKLRMIAREVRRVCKFCAIGYDPYKMETLQDNPGENNVALSVVSIMTGAPNRRSGRGFVKDPKKTYEEIQTSRKIRQYLEKLSSRHYTEKELIEMSYNCEPPLTLTAPGISQRSRSKPPPLTNSNKSAEDKSESSRTNSVSSLDSTVTSHQPPRRKLPTPTSSTTSAETSSLPDSSSSILSRNGSWRSASSGSRNFRPPYSFTANEDQVDSVLYDNENVQISMV</sequence>
<evidence type="ECO:0000259" key="6">
    <source>
        <dbReference type="PROSITE" id="PS50106"/>
    </source>
</evidence>
<dbReference type="CDD" id="cd00155">
    <property type="entry name" value="RasGEF"/>
    <property type="match status" value="1"/>
</dbReference>
<dbReference type="SMART" id="SM00228">
    <property type="entry name" value="PDZ"/>
    <property type="match status" value="1"/>
</dbReference>
<gene>
    <name evidence="10" type="primary">LOC136071926</name>
</gene>
<dbReference type="CDD" id="cd00038">
    <property type="entry name" value="CAP_ED"/>
    <property type="match status" value="1"/>
</dbReference>
<dbReference type="Proteomes" id="UP001652625">
    <property type="component" value="Chromosome 05"/>
</dbReference>
<dbReference type="InterPro" id="IPR001478">
    <property type="entry name" value="PDZ"/>
</dbReference>
<dbReference type="Gene3D" id="1.10.840.10">
    <property type="entry name" value="Ras guanine-nucleotide exchange factors catalytic domain"/>
    <property type="match status" value="1"/>
</dbReference>
<dbReference type="PANTHER" id="PTHR23113:SF249">
    <property type="entry name" value="RAP GUANINE NUCLEOTIDE EXCHANGE FACTOR 6"/>
    <property type="match status" value="1"/>
</dbReference>
<dbReference type="CDD" id="cd06224">
    <property type="entry name" value="REM"/>
    <property type="match status" value="1"/>
</dbReference>
<dbReference type="Pfam" id="PF00618">
    <property type="entry name" value="RasGEF_N"/>
    <property type="match status" value="1"/>
</dbReference>
<dbReference type="Pfam" id="PF00617">
    <property type="entry name" value="RasGEF"/>
    <property type="match status" value="1"/>
</dbReference>
<dbReference type="PROSITE" id="PS50200">
    <property type="entry name" value="RA"/>
    <property type="match status" value="1"/>
</dbReference>
<accession>A0ABM4BX74</accession>
<feature type="compositionally biased region" description="Polar residues" evidence="3">
    <location>
        <begin position="1152"/>
        <end position="1168"/>
    </location>
</feature>
<keyword evidence="9" id="KW-1185">Reference proteome</keyword>
<dbReference type="RefSeq" id="XP_065653828.1">
    <property type="nucleotide sequence ID" value="XM_065797756.1"/>
</dbReference>
<dbReference type="InterPro" id="IPR019804">
    <property type="entry name" value="Ras_G-nucl-exch_fac_CS"/>
</dbReference>
<feature type="compositionally biased region" description="Polar residues" evidence="3">
    <location>
        <begin position="1199"/>
        <end position="1211"/>
    </location>
</feature>
<protein>
    <submittedName>
        <fullName evidence="10">Rap guanine nucleotide exchange factor 6-like</fullName>
    </submittedName>
</protein>
<dbReference type="Pfam" id="PF00788">
    <property type="entry name" value="RA"/>
    <property type="match status" value="1"/>
</dbReference>
<dbReference type="InterPro" id="IPR001895">
    <property type="entry name" value="RASGEF_cat_dom"/>
</dbReference>
<dbReference type="InterPro" id="IPR036034">
    <property type="entry name" value="PDZ_sf"/>
</dbReference>
<feature type="domain" description="N-terminal Ras-GEF" evidence="8">
    <location>
        <begin position="382"/>
        <end position="496"/>
    </location>
</feature>
<evidence type="ECO:0000256" key="2">
    <source>
        <dbReference type="PROSITE-ProRule" id="PRU00168"/>
    </source>
</evidence>
<dbReference type="Gene3D" id="2.60.120.10">
    <property type="entry name" value="Jelly Rolls"/>
    <property type="match status" value="2"/>
</dbReference>
<name>A0ABM4BX74_HYDVU</name>
<proteinExistence type="predicted"/>
<dbReference type="PROSITE" id="PS50212">
    <property type="entry name" value="RASGEF_NTER"/>
    <property type="match status" value="1"/>
</dbReference>
<dbReference type="InterPro" id="IPR000159">
    <property type="entry name" value="RA_dom"/>
</dbReference>
<feature type="compositionally biased region" description="Polar residues" evidence="3">
    <location>
        <begin position="699"/>
        <end position="718"/>
    </location>
</feature>
<evidence type="ECO:0000259" key="5">
    <source>
        <dbReference type="PROSITE" id="PS50042"/>
    </source>
</evidence>
<evidence type="ECO:0000259" key="4">
    <source>
        <dbReference type="PROSITE" id="PS50009"/>
    </source>
</evidence>
<feature type="domain" description="Cyclic nucleotide-binding" evidence="5">
    <location>
        <begin position="251"/>
        <end position="316"/>
    </location>
</feature>
<dbReference type="Gene3D" id="1.20.870.10">
    <property type="entry name" value="Son of sevenless (SoS) protein Chain: S domain 1"/>
    <property type="match status" value="1"/>
</dbReference>
<evidence type="ECO:0000313" key="9">
    <source>
        <dbReference type="Proteomes" id="UP001652625"/>
    </source>
</evidence>
<evidence type="ECO:0000313" key="10">
    <source>
        <dbReference type="RefSeq" id="XP_065653828.1"/>
    </source>
</evidence>
<dbReference type="InterPro" id="IPR023578">
    <property type="entry name" value="Ras_GEF_dom_sf"/>
</dbReference>
<evidence type="ECO:0000256" key="3">
    <source>
        <dbReference type="SAM" id="MobiDB-lite"/>
    </source>
</evidence>
<evidence type="ECO:0000256" key="1">
    <source>
        <dbReference type="ARBA" id="ARBA00022658"/>
    </source>
</evidence>
<dbReference type="Pfam" id="PF00595">
    <property type="entry name" value="PDZ"/>
    <property type="match status" value="1"/>
</dbReference>
<feature type="domain" description="PDZ" evidence="6">
    <location>
        <begin position="500"/>
        <end position="568"/>
    </location>
</feature>
<dbReference type="PROSITE" id="PS00720">
    <property type="entry name" value="RASGEF"/>
    <property type="match status" value="1"/>
</dbReference>
<dbReference type="InterPro" id="IPR036964">
    <property type="entry name" value="RASGEF_cat_dom_sf"/>
</dbReference>
<dbReference type="PROSITE" id="PS50042">
    <property type="entry name" value="CNMP_BINDING_3"/>
    <property type="match status" value="2"/>
</dbReference>
<dbReference type="SMART" id="SM00147">
    <property type="entry name" value="RasGEF"/>
    <property type="match status" value="1"/>
</dbReference>
<dbReference type="SMART" id="SM00314">
    <property type="entry name" value="RA"/>
    <property type="match status" value="1"/>
</dbReference>
<dbReference type="InterPro" id="IPR000651">
    <property type="entry name" value="Ras-like_Gua-exchang_fac_N"/>
</dbReference>
<dbReference type="CDD" id="cd06755">
    <property type="entry name" value="PDZ_RapGEF2_RapGEF6-like"/>
    <property type="match status" value="1"/>
</dbReference>
<feature type="domain" description="Ras-GEF" evidence="4">
    <location>
        <begin position="840"/>
        <end position="1067"/>
    </location>
</feature>
<dbReference type="PANTHER" id="PTHR23113">
    <property type="entry name" value="GUANINE NUCLEOTIDE EXCHANGE FACTOR"/>
    <property type="match status" value="1"/>
</dbReference>
<dbReference type="SUPFAM" id="SSF48366">
    <property type="entry name" value="Ras GEF"/>
    <property type="match status" value="1"/>
</dbReference>
<feature type="domain" description="Cyclic nucleotide-binding" evidence="5">
    <location>
        <begin position="37"/>
        <end position="99"/>
    </location>
</feature>
<reference evidence="10" key="1">
    <citation type="submission" date="2025-08" db="UniProtKB">
        <authorList>
            <consortium name="RefSeq"/>
        </authorList>
    </citation>
    <scope>IDENTIFICATION</scope>
</reference>
<dbReference type="InterPro" id="IPR018490">
    <property type="entry name" value="cNMP-bd_dom_sf"/>
</dbReference>
<feature type="region of interest" description="Disordered" evidence="3">
    <location>
        <begin position="699"/>
        <end position="726"/>
    </location>
</feature>
<feature type="region of interest" description="Disordered" evidence="3">
    <location>
        <begin position="1121"/>
        <end position="1217"/>
    </location>
</feature>
<dbReference type="InterPro" id="IPR008937">
    <property type="entry name" value="Ras-like_GEF"/>
</dbReference>
<evidence type="ECO:0000259" key="7">
    <source>
        <dbReference type="PROSITE" id="PS50200"/>
    </source>
</evidence>
<dbReference type="PROSITE" id="PS50106">
    <property type="entry name" value="PDZ"/>
    <property type="match status" value="1"/>
</dbReference>
<dbReference type="Gene3D" id="2.30.42.10">
    <property type="match status" value="1"/>
</dbReference>